<organism evidence="2 3">
    <name type="scientific">Bulleidia extructa W1219</name>
    <dbReference type="NCBI Taxonomy" id="679192"/>
    <lineage>
        <taxon>Bacteria</taxon>
        <taxon>Bacillati</taxon>
        <taxon>Bacillota</taxon>
        <taxon>Erysipelotrichia</taxon>
        <taxon>Erysipelotrichales</taxon>
        <taxon>Erysipelotrichaceae</taxon>
        <taxon>Bulleidia</taxon>
    </lineage>
</organism>
<dbReference type="AlphaFoldDB" id="D2MM80"/>
<name>D2MM80_9FIRM</name>
<feature type="transmembrane region" description="Helical" evidence="1">
    <location>
        <begin position="15"/>
        <end position="34"/>
    </location>
</feature>
<dbReference type="OrthoDB" id="1653175at2"/>
<sequence>MRIYNLNTHNENKRFLLSILIGLPASILMGYLFYLVSRWFTFRLDIFYIVIAYTISLLLKKVGRGVTKKFSILGACLAFVAIIVGDALILFGQNAINLLTNAIFFSQFIRIEVYSLTANLNALIGLLIRVSAIYEAYYYSVLF</sequence>
<feature type="transmembrane region" description="Helical" evidence="1">
    <location>
        <begin position="40"/>
        <end position="59"/>
    </location>
</feature>
<dbReference type="Proteomes" id="UP000005017">
    <property type="component" value="Unassembled WGS sequence"/>
</dbReference>
<keyword evidence="1" id="KW-0812">Transmembrane</keyword>
<keyword evidence="1" id="KW-0472">Membrane</keyword>
<feature type="transmembrane region" description="Helical" evidence="1">
    <location>
        <begin position="71"/>
        <end position="93"/>
    </location>
</feature>
<comment type="caution">
    <text evidence="2">The sequence shown here is derived from an EMBL/GenBank/DDBJ whole genome shotgun (WGS) entry which is preliminary data.</text>
</comment>
<feature type="transmembrane region" description="Helical" evidence="1">
    <location>
        <begin position="113"/>
        <end position="134"/>
    </location>
</feature>
<dbReference type="EMBL" id="ADFR01000002">
    <property type="protein sequence ID" value="EFC06156.1"/>
    <property type="molecule type" value="Genomic_DNA"/>
</dbReference>
<evidence type="ECO:0000313" key="3">
    <source>
        <dbReference type="Proteomes" id="UP000005017"/>
    </source>
</evidence>
<evidence type="ECO:0000256" key="1">
    <source>
        <dbReference type="SAM" id="Phobius"/>
    </source>
</evidence>
<keyword evidence="3" id="KW-1185">Reference proteome</keyword>
<keyword evidence="1" id="KW-1133">Transmembrane helix</keyword>
<protein>
    <submittedName>
        <fullName evidence="2">Uncharacterized protein</fullName>
    </submittedName>
</protein>
<dbReference type="eggNOG" id="ENOG50332WY">
    <property type="taxonomic scope" value="Bacteria"/>
</dbReference>
<dbReference type="RefSeq" id="WP_006626501.1">
    <property type="nucleotide sequence ID" value="NZ_ADFR01000002.1"/>
</dbReference>
<proteinExistence type="predicted"/>
<accession>D2MM80</accession>
<reference evidence="3" key="1">
    <citation type="submission" date="2009-12" db="EMBL/GenBank/DDBJ databases">
        <title>Sequence of Clostridiales genomosp. BVAB3 str. UPII9-5.</title>
        <authorList>
            <person name="Madupu R."/>
            <person name="Durkin A.S."/>
            <person name="Torralba M."/>
            <person name="Methe B."/>
            <person name="Sutton G.G."/>
            <person name="Strausberg R.L."/>
            <person name="Nelson K.E."/>
        </authorList>
    </citation>
    <scope>NUCLEOTIDE SEQUENCE [LARGE SCALE GENOMIC DNA]</scope>
    <source>
        <strain evidence="3">W1219</strain>
    </source>
</reference>
<gene>
    <name evidence="2" type="ORF">HMPREF9013_0857</name>
</gene>
<evidence type="ECO:0000313" key="2">
    <source>
        <dbReference type="EMBL" id="EFC06156.1"/>
    </source>
</evidence>